<proteinExistence type="predicted"/>
<sequence length="192" mass="22412">MYTAFVESIKTIYPISKDLENQLLKRLKKFSGKAGDIIIRSGEVNDTLYFIDKGMVRSFYYNDEGNSKNEVTAWFVGEYGFIYIPHSFITQGPSLESVELLEDCEMVSISHRSLHELYSLYPEANLIGRVLTEMYLVMYDDRVRFLRMMSAQKRNEVFQNMFPEIYERAPKKHIASFLGLTPETLSRVRKKS</sequence>
<evidence type="ECO:0000259" key="1">
    <source>
        <dbReference type="PROSITE" id="PS50042"/>
    </source>
</evidence>
<dbReference type="Pfam" id="PF00027">
    <property type="entry name" value="cNMP_binding"/>
    <property type="match status" value="1"/>
</dbReference>
<keyword evidence="3" id="KW-1185">Reference proteome</keyword>
<dbReference type="Proteomes" id="UP001595616">
    <property type="component" value="Unassembled WGS sequence"/>
</dbReference>
<dbReference type="PROSITE" id="PS50042">
    <property type="entry name" value="CNMP_BINDING_3"/>
    <property type="match status" value="1"/>
</dbReference>
<gene>
    <name evidence="2" type="ORF">ACFOOI_12820</name>
</gene>
<dbReference type="EMBL" id="JBHRYQ010000001">
    <property type="protein sequence ID" value="MFC3811537.1"/>
    <property type="molecule type" value="Genomic_DNA"/>
</dbReference>
<reference evidence="3" key="1">
    <citation type="journal article" date="2019" name="Int. J. Syst. Evol. Microbiol.">
        <title>The Global Catalogue of Microorganisms (GCM) 10K type strain sequencing project: providing services to taxonomists for standard genome sequencing and annotation.</title>
        <authorList>
            <consortium name="The Broad Institute Genomics Platform"/>
            <consortium name="The Broad Institute Genome Sequencing Center for Infectious Disease"/>
            <person name="Wu L."/>
            <person name="Ma J."/>
        </authorList>
    </citation>
    <scope>NUCLEOTIDE SEQUENCE [LARGE SCALE GENOMIC DNA]</scope>
    <source>
        <strain evidence="3">CECT 7956</strain>
    </source>
</reference>
<dbReference type="SUPFAM" id="SSF51206">
    <property type="entry name" value="cAMP-binding domain-like"/>
    <property type="match status" value="1"/>
</dbReference>
<evidence type="ECO:0000313" key="3">
    <source>
        <dbReference type="Proteomes" id="UP001595616"/>
    </source>
</evidence>
<organism evidence="2 3">
    <name type="scientific">Lacihabitans lacunae</name>
    <dbReference type="NCBI Taxonomy" id="1028214"/>
    <lineage>
        <taxon>Bacteria</taxon>
        <taxon>Pseudomonadati</taxon>
        <taxon>Bacteroidota</taxon>
        <taxon>Cytophagia</taxon>
        <taxon>Cytophagales</taxon>
        <taxon>Leadbetterellaceae</taxon>
        <taxon>Lacihabitans</taxon>
    </lineage>
</organism>
<protein>
    <submittedName>
        <fullName evidence="2">Crp/Fnr family transcriptional regulator</fullName>
    </submittedName>
</protein>
<accession>A0ABV7YZX1</accession>
<comment type="caution">
    <text evidence="2">The sequence shown here is derived from an EMBL/GenBank/DDBJ whole genome shotgun (WGS) entry which is preliminary data.</text>
</comment>
<dbReference type="InterPro" id="IPR014710">
    <property type="entry name" value="RmlC-like_jellyroll"/>
</dbReference>
<dbReference type="InterPro" id="IPR000595">
    <property type="entry name" value="cNMP-bd_dom"/>
</dbReference>
<name>A0ABV7YZX1_9BACT</name>
<feature type="domain" description="Cyclic nucleotide-binding" evidence="1">
    <location>
        <begin position="11"/>
        <end position="117"/>
    </location>
</feature>
<dbReference type="CDD" id="cd00038">
    <property type="entry name" value="CAP_ED"/>
    <property type="match status" value="1"/>
</dbReference>
<evidence type="ECO:0000313" key="2">
    <source>
        <dbReference type="EMBL" id="MFC3811537.1"/>
    </source>
</evidence>
<dbReference type="Gene3D" id="2.60.120.10">
    <property type="entry name" value="Jelly Rolls"/>
    <property type="match status" value="1"/>
</dbReference>
<dbReference type="InterPro" id="IPR018490">
    <property type="entry name" value="cNMP-bd_dom_sf"/>
</dbReference>
<dbReference type="RefSeq" id="WP_379838375.1">
    <property type="nucleotide sequence ID" value="NZ_JBHRYQ010000001.1"/>
</dbReference>